<proteinExistence type="predicted"/>
<reference evidence="2" key="1">
    <citation type="submission" date="2016-11" db="UniProtKB">
        <authorList>
            <consortium name="WormBaseParasite"/>
        </authorList>
    </citation>
    <scope>IDENTIFICATION</scope>
</reference>
<sequence>MVPFVKVIFDFGYLCLWKMNKRCRVKQYFQEIRMNLRDFIYNDKTFNERIPERERVRKGEMKLVGMKYNSETDICAQIFNEMERKSCSSSLNKRCISHRLGELATLIKLIHSEQLLYFICTVLIYSSINLREFDLSSFSILFLSSLLLHTIHLYNYFPSRLSFVTAYNLRQKLHCISRNVNTAESCSITPK</sequence>
<dbReference type="AlphaFoldDB" id="A0A1I7X0S1"/>
<dbReference type="WBParaSite" id="Hba_11157">
    <property type="protein sequence ID" value="Hba_11157"/>
    <property type="gene ID" value="Hba_11157"/>
</dbReference>
<accession>A0A1I7X0S1</accession>
<keyword evidence="1" id="KW-1185">Reference proteome</keyword>
<protein>
    <submittedName>
        <fullName evidence="2">Uncharacterized protein</fullName>
    </submittedName>
</protein>
<name>A0A1I7X0S1_HETBA</name>
<evidence type="ECO:0000313" key="2">
    <source>
        <dbReference type="WBParaSite" id="Hba_11157"/>
    </source>
</evidence>
<organism evidence="1 2">
    <name type="scientific">Heterorhabditis bacteriophora</name>
    <name type="common">Entomopathogenic nematode worm</name>
    <dbReference type="NCBI Taxonomy" id="37862"/>
    <lineage>
        <taxon>Eukaryota</taxon>
        <taxon>Metazoa</taxon>
        <taxon>Ecdysozoa</taxon>
        <taxon>Nematoda</taxon>
        <taxon>Chromadorea</taxon>
        <taxon>Rhabditida</taxon>
        <taxon>Rhabditina</taxon>
        <taxon>Rhabditomorpha</taxon>
        <taxon>Strongyloidea</taxon>
        <taxon>Heterorhabditidae</taxon>
        <taxon>Heterorhabditis</taxon>
    </lineage>
</organism>
<dbReference type="Proteomes" id="UP000095283">
    <property type="component" value="Unplaced"/>
</dbReference>
<evidence type="ECO:0000313" key="1">
    <source>
        <dbReference type="Proteomes" id="UP000095283"/>
    </source>
</evidence>